<sequence>MAASKYKGFVRKKRNSEFDMVVSILRKENAYLKKSLAELSRQHWDHYRLVKRLLNLDAVKRDNSQQLTDNNKKTALPSELSERGENLTDSDFKLDEEASSTKVTELQNQLRDALERNKQWLDYDQHRDAYVRAIMDRMSWQEKQLNEANLSCSRKHNEDHSDEKKRIVQMQEYYDRLLQKAKDELEVLRGQIDITQQNLTTTTNWCKERDMELEELKQHLQNKELSVKSSPEDDHHSENELEELADKNKDLEDTLYEEKRRATNSELQVNLLQKIVLNNHSADQEKIADLERQIQISTQDLEDARQDCSHLKKQMVKVLKLLKKTVRQDTNTTEFCSDHVTSSTSRHSLNESFLACPCCEVEYPVSQYRELMKHLDACSE</sequence>
<evidence type="ECO:0000256" key="4">
    <source>
        <dbReference type="SAM" id="Coils"/>
    </source>
</evidence>
<dbReference type="PANTHER" id="PTHR31838:SF1">
    <property type="entry name" value="CENTROSOMAL PROTEIN OF 55 KDA"/>
    <property type="match status" value="1"/>
</dbReference>
<dbReference type="InterPro" id="IPR038926">
    <property type="entry name" value="CEP55"/>
</dbReference>
<dbReference type="GO" id="GO:0030496">
    <property type="term" value="C:midbody"/>
    <property type="evidence" value="ECO:0007669"/>
    <property type="project" value="TreeGrafter"/>
</dbReference>
<dbReference type="GO" id="GO:0005737">
    <property type="term" value="C:cytoplasm"/>
    <property type="evidence" value="ECO:0007669"/>
    <property type="project" value="UniProtKB-SubCell"/>
</dbReference>
<proteinExistence type="predicted"/>
<evidence type="ECO:0000256" key="2">
    <source>
        <dbReference type="ARBA" id="ARBA00022490"/>
    </source>
</evidence>
<evidence type="ECO:0000259" key="6">
    <source>
        <dbReference type="Pfam" id="PF12180"/>
    </source>
</evidence>
<dbReference type="GO" id="GO:0045184">
    <property type="term" value="P:establishment of protein localization"/>
    <property type="evidence" value="ECO:0007669"/>
    <property type="project" value="TreeGrafter"/>
</dbReference>
<keyword evidence="3 4" id="KW-0175">Coiled coil</keyword>
<protein>
    <recommendedName>
        <fullName evidence="6">TSG101 and ALIX binding domain-containing protein</fullName>
    </recommendedName>
</protein>
<keyword evidence="8" id="KW-1185">Reference proteome</keyword>
<feature type="region of interest" description="Disordered" evidence="5">
    <location>
        <begin position="64"/>
        <end position="91"/>
    </location>
</feature>
<comment type="caution">
    <text evidence="7">The sequence shown here is derived from an EMBL/GenBank/DDBJ whole genome shotgun (WGS) entry which is preliminary data.</text>
</comment>
<dbReference type="GO" id="GO:0051896">
    <property type="term" value="P:regulation of phosphatidylinositol 3-kinase/protein kinase B signal transduction"/>
    <property type="evidence" value="ECO:0007669"/>
    <property type="project" value="InterPro"/>
</dbReference>
<keyword evidence="2" id="KW-0963">Cytoplasm</keyword>
<organism evidence="7 8">
    <name type="scientific">Pleuronectes platessa</name>
    <name type="common">European plaice</name>
    <dbReference type="NCBI Taxonomy" id="8262"/>
    <lineage>
        <taxon>Eukaryota</taxon>
        <taxon>Metazoa</taxon>
        <taxon>Chordata</taxon>
        <taxon>Craniata</taxon>
        <taxon>Vertebrata</taxon>
        <taxon>Euteleostomi</taxon>
        <taxon>Actinopterygii</taxon>
        <taxon>Neopterygii</taxon>
        <taxon>Teleostei</taxon>
        <taxon>Neoteleostei</taxon>
        <taxon>Acanthomorphata</taxon>
        <taxon>Carangaria</taxon>
        <taxon>Pleuronectiformes</taxon>
        <taxon>Pleuronectoidei</taxon>
        <taxon>Pleuronectidae</taxon>
        <taxon>Pleuronectes</taxon>
    </lineage>
</organism>
<accession>A0A9N7YYY6</accession>
<evidence type="ECO:0000256" key="1">
    <source>
        <dbReference type="ARBA" id="ARBA00004496"/>
    </source>
</evidence>
<dbReference type="Gene3D" id="1.20.5.1180">
    <property type="entry name" value="Geminin coiled-coil domain"/>
    <property type="match status" value="1"/>
</dbReference>
<comment type="subcellular location">
    <subcellularLocation>
        <location evidence="1">Cytoplasm</location>
    </subcellularLocation>
</comment>
<name>A0A9N7YYY6_PLEPL</name>
<dbReference type="Proteomes" id="UP001153269">
    <property type="component" value="Unassembled WGS sequence"/>
</dbReference>
<evidence type="ECO:0000313" key="8">
    <source>
        <dbReference type="Proteomes" id="UP001153269"/>
    </source>
</evidence>
<gene>
    <name evidence="7" type="ORF">PLEPLA_LOCUS31400</name>
</gene>
<feature type="domain" description="TSG101 and ALIX binding" evidence="6">
    <location>
        <begin position="107"/>
        <end position="140"/>
    </location>
</feature>
<feature type="region of interest" description="Disordered" evidence="5">
    <location>
        <begin position="223"/>
        <end position="249"/>
    </location>
</feature>
<evidence type="ECO:0000313" key="7">
    <source>
        <dbReference type="EMBL" id="CAB1443684.1"/>
    </source>
</evidence>
<dbReference type="GO" id="GO:0000281">
    <property type="term" value="P:mitotic cytokinesis"/>
    <property type="evidence" value="ECO:0007669"/>
    <property type="project" value="InterPro"/>
</dbReference>
<feature type="coiled-coil region" evidence="4">
    <location>
        <begin position="287"/>
        <end position="314"/>
    </location>
</feature>
<dbReference type="AlphaFoldDB" id="A0A9N7YYY6"/>
<evidence type="ECO:0000256" key="5">
    <source>
        <dbReference type="SAM" id="MobiDB-lite"/>
    </source>
</evidence>
<feature type="compositionally biased region" description="Basic and acidic residues" evidence="5">
    <location>
        <begin position="80"/>
        <end position="91"/>
    </location>
</feature>
<evidence type="ECO:0000256" key="3">
    <source>
        <dbReference type="ARBA" id="ARBA00023054"/>
    </source>
</evidence>
<dbReference type="Pfam" id="PF12180">
    <property type="entry name" value="EABR"/>
    <property type="match status" value="1"/>
</dbReference>
<dbReference type="InterPro" id="IPR022008">
    <property type="entry name" value="EABR"/>
</dbReference>
<dbReference type="EMBL" id="CADEAL010003157">
    <property type="protein sequence ID" value="CAB1443684.1"/>
    <property type="molecule type" value="Genomic_DNA"/>
</dbReference>
<reference evidence="7" key="1">
    <citation type="submission" date="2020-03" db="EMBL/GenBank/DDBJ databases">
        <authorList>
            <person name="Weist P."/>
        </authorList>
    </citation>
    <scope>NUCLEOTIDE SEQUENCE</scope>
</reference>
<dbReference type="PANTHER" id="PTHR31838">
    <property type="entry name" value="CENTROSOMAL PROTEIN OF 55 KDA"/>
    <property type="match status" value="1"/>
</dbReference>